<evidence type="ECO:0000313" key="4">
    <source>
        <dbReference type="WBParaSite" id="Csp11.Scaffold630.g18566.t1"/>
    </source>
</evidence>
<dbReference type="Proteomes" id="UP000095282">
    <property type="component" value="Unplaced"/>
</dbReference>
<organism evidence="3 4">
    <name type="scientific">Caenorhabditis tropicalis</name>
    <dbReference type="NCBI Taxonomy" id="1561998"/>
    <lineage>
        <taxon>Eukaryota</taxon>
        <taxon>Metazoa</taxon>
        <taxon>Ecdysozoa</taxon>
        <taxon>Nematoda</taxon>
        <taxon>Chromadorea</taxon>
        <taxon>Rhabditida</taxon>
        <taxon>Rhabditina</taxon>
        <taxon>Rhabditomorpha</taxon>
        <taxon>Rhabditoidea</taxon>
        <taxon>Rhabditidae</taxon>
        <taxon>Peloderinae</taxon>
        <taxon>Caenorhabditis</taxon>
    </lineage>
</organism>
<name>A0A1I7URB7_9PELO</name>
<dbReference type="eggNOG" id="KOG0017">
    <property type="taxonomic scope" value="Eukaryota"/>
</dbReference>
<evidence type="ECO:0000256" key="1">
    <source>
        <dbReference type="SAM" id="MobiDB-lite"/>
    </source>
</evidence>
<evidence type="ECO:0000256" key="2">
    <source>
        <dbReference type="SAM" id="Phobius"/>
    </source>
</evidence>
<proteinExistence type="predicted"/>
<keyword evidence="3" id="KW-1185">Reference proteome</keyword>
<reference evidence="4" key="1">
    <citation type="submission" date="2016-11" db="UniProtKB">
        <authorList>
            <consortium name="WormBaseParasite"/>
        </authorList>
    </citation>
    <scope>IDENTIFICATION</scope>
</reference>
<keyword evidence="2" id="KW-0812">Transmembrane</keyword>
<dbReference type="AlphaFoldDB" id="A0A1I7URB7"/>
<feature type="transmembrane region" description="Helical" evidence="2">
    <location>
        <begin position="67"/>
        <end position="95"/>
    </location>
</feature>
<dbReference type="WBParaSite" id="Csp11.Scaffold630.g18566.t1">
    <property type="protein sequence ID" value="Csp11.Scaffold630.g18566.t1"/>
    <property type="gene ID" value="Csp11.Scaffold630.g18566"/>
</dbReference>
<feature type="compositionally biased region" description="Pro residues" evidence="1">
    <location>
        <begin position="175"/>
        <end position="186"/>
    </location>
</feature>
<keyword evidence="2" id="KW-1133">Transmembrane helix</keyword>
<keyword evidence="2" id="KW-0472">Membrane</keyword>
<feature type="compositionally biased region" description="Basic residues" evidence="1">
    <location>
        <begin position="106"/>
        <end position="117"/>
    </location>
</feature>
<feature type="compositionally biased region" description="Pro residues" evidence="1">
    <location>
        <begin position="195"/>
        <end position="208"/>
    </location>
</feature>
<feature type="region of interest" description="Disordered" evidence="1">
    <location>
        <begin position="106"/>
        <end position="139"/>
    </location>
</feature>
<sequence length="208" mass="22344">MAPLKCQIFPKKSLIDCYSRCEVEHERTLKMSTSTGSPPVSAAPVVAVEAPDLTANQSGIVGDSIPMAMICGLIAGVIFGIFCLILHVCLVRCLVKARAKHIPKVRKVKVKKGKKDKKGGGKGKEKKGGDKKKKSKKSDGHDISNFCLILEETCPLQCYDAKSIEKACEKITSPPEVPQPPEPASPQPTTAYPEVPIPPVPVSPVPDH</sequence>
<accession>A0A1I7URB7</accession>
<feature type="region of interest" description="Disordered" evidence="1">
    <location>
        <begin position="172"/>
        <end position="208"/>
    </location>
</feature>
<protein>
    <submittedName>
        <fullName evidence="4">CX domain-containing protein</fullName>
    </submittedName>
</protein>
<feature type="compositionally biased region" description="Basic and acidic residues" evidence="1">
    <location>
        <begin position="118"/>
        <end position="128"/>
    </location>
</feature>
<evidence type="ECO:0000313" key="3">
    <source>
        <dbReference type="Proteomes" id="UP000095282"/>
    </source>
</evidence>